<keyword evidence="6" id="KW-0808">Transferase</keyword>
<proteinExistence type="predicted"/>
<dbReference type="InterPro" id="IPR011009">
    <property type="entry name" value="Kinase-like_dom_sf"/>
</dbReference>
<feature type="region of interest" description="Disordered" evidence="4">
    <location>
        <begin position="425"/>
        <end position="852"/>
    </location>
</feature>
<dbReference type="EMBL" id="VXIS01000625">
    <property type="protein sequence ID" value="KAA8892711.1"/>
    <property type="molecule type" value="Genomic_DNA"/>
</dbReference>
<dbReference type="InterPro" id="IPR000719">
    <property type="entry name" value="Prot_kinase_dom"/>
</dbReference>
<gene>
    <name evidence="6" type="ORF">FN846DRAFT_914994</name>
</gene>
<feature type="compositionally biased region" description="Basic and acidic residues" evidence="4">
    <location>
        <begin position="58"/>
        <end position="76"/>
    </location>
</feature>
<dbReference type="PANTHER" id="PTHR24346">
    <property type="entry name" value="MAP/MICROTUBULE AFFINITY-REGULATING KINASE"/>
    <property type="match status" value="1"/>
</dbReference>
<dbReference type="FunFam" id="3.30.200.20:FF:000042">
    <property type="entry name" value="Aurora kinase A"/>
    <property type="match status" value="1"/>
</dbReference>
<dbReference type="GO" id="GO:0004674">
    <property type="term" value="F:protein serine/threonine kinase activity"/>
    <property type="evidence" value="ECO:0007669"/>
    <property type="project" value="TreeGrafter"/>
</dbReference>
<accession>A0A5J5EBW6</accession>
<dbReference type="GO" id="GO:0035556">
    <property type="term" value="P:intracellular signal transduction"/>
    <property type="evidence" value="ECO:0007669"/>
    <property type="project" value="TreeGrafter"/>
</dbReference>
<dbReference type="GO" id="GO:0005737">
    <property type="term" value="C:cytoplasm"/>
    <property type="evidence" value="ECO:0007669"/>
    <property type="project" value="TreeGrafter"/>
</dbReference>
<evidence type="ECO:0000256" key="2">
    <source>
        <dbReference type="ARBA" id="ARBA00022840"/>
    </source>
</evidence>
<dbReference type="PANTHER" id="PTHR24346:SF110">
    <property type="entry name" value="NON-SPECIFIC SERINE_THREONINE PROTEIN KINASE"/>
    <property type="match status" value="1"/>
</dbReference>
<dbReference type="PROSITE" id="PS50011">
    <property type="entry name" value="PROTEIN_KINASE_DOM"/>
    <property type="match status" value="1"/>
</dbReference>
<comment type="caution">
    <text evidence="6">The sequence shown here is derived from an EMBL/GenBank/DDBJ whole genome shotgun (WGS) entry which is preliminary data.</text>
</comment>
<evidence type="ECO:0000256" key="1">
    <source>
        <dbReference type="ARBA" id="ARBA00022741"/>
    </source>
</evidence>
<dbReference type="OrthoDB" id="193931at2759"/>
<feature type="binding site" evidence="3">
    <location>
        <position position="123"/>
    </location>
    <ligand>
        <name>ATP</name>
        <dbReference type="ChEBI" id="CHEBI:30616"/>
    </ligand>
</feature>
<dbReference type="Proteomes" id="UP000326924">
    <property type="component" value="Unassembled WGS sequence"/>
</dbReference>
<feature type="domain" description="Protein kinase" evidence="5">
    <location>
        <begin position="94"/>
        <end position="403"/>
    </location>
</feature>
<dbReference type="InParanoid" id="A0A5J5EBW6"/>
<evidence type="ECO:0000256" key="3">
    <source>
        <dbReference type="PROSITE-ProRule" id="PRU10141"/>
    </source>
</evidence>
<reference evidence="6 7" key="1">
    <citation type="submission" date="2019-09" db="EMBL/GenBank/DDBJ databases">
        <title>Draft genome of the ectomycorrhizal ascomycete Sphaerosporella brunnea.</title>
        <authorList>
            <consortium name="DOE Joint Genome Institute"/>
            <person name="Benucci G.M."/>
            <person name="Marozzi G."/>
            <person name="Antonielli L."/>
            <person name="Sanchez S."/>
            <person name="Marco P."/>
            <person name="Wang X."/>
            <person name="Falini L.B."/>
            <person name="Barry K."/>
            <person name="Haridas S."/>
            <person name="Lipzen A."/>
            <person name="Labutti K."/>
            <person name="Grigoriev I.V."/>
            <person name="Murat C."/>
            <person name="Martin F."/>
            <person name="Albertini E."/>
            <person name="Donnini D."/>
            <person name="Bonito G."/>
        </authorList>
    </citation>
    <scope>NUCLEOTIDE SEQUENCE [LARGE SCALE GENOMIC DNA]</scope>
    <source>
        <strain evidence="6 7">Sb_GMNB300</strain>
    </source>
</reference>
<dbReference type="PROSITE" id="PS00107">
    <property type="entry name" value="PROTEIN_KINASE_ATP"/>
    <property type="match status" value="1"/>
</dbReference>
<organism evidence="6 7">
    <name type="scientific">Sphaerosporella brunnea</name>
    <dbReference type="NCBI Taxonomy" id="1250544"/>
    <lineage>
        <taxon>Eukaryota</taxon>
        <taxon>Fungi</taxon>
        <taxon>Dikarya</taxon>
        <taxon>Ascomycota</taxon>
        <taxon>Pezizomycotina</taxon>
        <taxon>Pezizomycetes</taxon>
        <taxon>Pezizales</taxon>
        <taxon>Pyronemataceae</taxon>
        <taxon>Sphaerosporella</taxon>
    </lineage>
</organism>
<dbReference type="Gene3D" id="1.10.510.10">
    <property type="entry name" value="Transferase(Phosphotransferase) domain 1"/>
    <property type="match status" value="2"/>
</dbReference>
<dbReference type="FunCoup" id="A0A5J5EBW6">
    <property type="interactions" value="316"/>
</dbReference>
<feature type="region of interest" description="Disordered" evidence="4">
    <location>
        <begin position="1"/>
        <end position="86"/>
    </location>
</feature>
<keyword evidence="2 3" id="KW-0067">ATP-binding</keyword>
<evidence type="ECO:0000313" key="6">
    <source>
        <dbReference type="EMBL" id="KAA8892711.1"/>
    </source>
</evidence>
<feature type="compositionally biased region" description="Low complexity" evidence="4">
    <location>
        <begin position="581"/>
        <end position="592"/>
    </location>
</feature>
<dbReference type="AlphaFoldDB" id="A0A5J5EBW6"/>
<dbReference type="SUPFAM" id="SSF56112">
    <property type="entry name" value="Protein kinase-like (PK-like)"/>
    <property type="match status" value="1"/>
</dbReference>
<evidence type="ECO:0000259" key="5">
    <source>
        <dbReference type="PROSITE" id="PS50011"/>
    </source>
</evidence>
<feature type="compositionally biased region" description="Low complexity" evidence="4">
    <location>
        <begin position="773"/>
        <end position="788"/>
    </location>
</feature>
<dbReference type="InterPro" id="IPR008271">
    <property type="entry name" value="Ser/Thr_kinase_AS"/>
</dbReference>
<feature type="compositionally biased region" description="Basic and acidic residues" evidence="4">
    <location>
        <begin position="22"/>
        <end position="42"/>
    </location>
</feature>
<dbReference type="SMART" id="SM00220">
    <property type="entry name" value="S_TKc"/>
    <property type="match status" value="1"/>
</dbReference>
<dbReference type="Pfam" id="PF00069">
    <property type="entry name" value="Pkinase"/>
    <property type="match status" value="2"/>
</dbReference>
<dbReference type="InterPro" id="IPR017441">
    <property type="entry name" value="Protein_kinase_ATP_BS"/>
</dbReference>
<feature type="compositionally biased region" description="Polar residues" evidence="4">
    <location>
        <begin position="690"/>
        <end position="699"/>
    </location>
</feature>
<feature type="compositionally biased region" description="Basic and acidic residues" evidence="4">
    <location>
        <begin position="543"/>
        <end position="568"/>
    </location>
</feature>
<evidence type="ECO:0000256" key="4">
    <source>
        <dbReference type="SAM" id="MobiDB-lite"/>
    </source>
</evidence>
<sequence length="852" mass="92862">MSSDLEEIGSESWVGYEDSPEDKDRERADRERRRQQDERSRQDPNVNRSNSTRGGSRRRPEPESSSRRVVNGHEGDAPVSSSRRTRKETRFGDYILGQTLGEGEFGKVKLGWRRDGGVQVAIKLIRRDSISPHPNRISKIYREIAILRTLSHPNIVRLHEMVETDRHIGIILEYASGGELFDYILTHRYLKDPPACRLFAQLVSGVGYLHKKGIVHRDLKLENLLLDRNRNIIITDFGFANVFDPTDELGELEHRLDDPAVIKELEKGVAHTDRKPDGSSLLSIVGPGQIRRRGDLMATSCGSPCYAAPELVVSDGLYTGRKVDVWSCGVILYAMLAGYLPFDDDPANPEGDNINLLYKYIVSTPLTFPEYVTPHARDLLRRILVPDPRLRADLFEVARHSWLTPFADIVSKVTSATTAIKDVETVTVREQKPDAPGLGRSHSVREPSSASHPHAPGALGPRHHAHEQIISPQKPSSDNKRRTVQVEYVEPPTQTKRGSAADPDKDEDEAAPPPVVSQRKEREGSNVARAATTAGTTAGRTFENFREQRESRNMPKEEQKLPAPEKGKARPISYAYQQSTAASRAAAAAAAAVDGPVSGPSSRSSKEKTHSTKPVASGSGSAEIGRMAGSKGKTQISAPIPQTDGTEGDFSADNRPVTQPEQQHSKGHKRANTVGGGGGDSGRFLGKLMGSNSNSSLDQGRTKADKSAGGKSRRFSLLPTSFSLRNMGESRHERKISRSSSRQYGQPAQPAPAEVQSQPQLGVPANDAASHMSGSEASLAAGSAPPSAFRASTDHGPVSAKKTMLSKHKKFGDAFEGEVSSGGHGSSGPARRVMDFFRRRGTARSKSEKTSS</sequence>
<keyword evidence="6" id="KW-0418">Kinase</keyword>
<feature type="compositionally biased region" description="Low complexity" evidence="4">
    <location>
        <begin position="528"/>
        <end position="541"/>
    </location>
</feature>
<keyword evidence="1 3" id="KW-0547">Nucleotide-binding</keyword>
<dbReference type="GO" id="GO:0005524">
    <property type="term" value="F:ATP binding"/>
    <property type="evidence" value="ECO:0007669"/>
    <property type="project" value="UniProtKB-UniRule"/>
</dbReference>
<name>A0A5J5EBW6_9PEZI</name>
<protein>
    <submittedName>
        <fullName evidence="6">Kinase-like domain-containing protein</fullName>
    </submittedName>
</protein>
<evidence type="ECO:0000313" key="7">
    <source>
        <dbReference type="Proteomes" id="UP000326924"/>
    </source>
</evidence>
<dbReference type="PROSITE" id="PS00108">
    <property type="entry name" value="PROTEIN_KINASE_ST"/>
    <property type="match status" value="1"/>
</dbReference>
<keyword evidence="7" id="KW-1185">Reference proteome</keyword>